<dbReference type="PROSITE" id="PS50846">
    <property type="entry name" value="HMA_2"/>
    <property type="match status" value="1"/>
</dbReference>
<dbReference type="GO" id="GO:0005886">
    <property type="term" value="C:plasma membrane"/>
    <property type="evidence" value="ECO:0007669"/>
    <property type="project" value="UniProtKB-SubCell"/>
</dbReference>
<keyword evidence="14" id="KW-0378">Hydrolase</keyword>
<feature type="transmembrane region" description="Helical" evidence="12">
    <location>
        <begin position="178"/>
        <end position="196"/>
    </location>
</feature>
<dbReference type="Gene3D" id="2.70.150.10">
    <property type="entry name" value="Calcium-transporting ATPase, cytoplasmic transduction domain A"/>
    <property type="match status" value="1"/>
</dbReference>
<comment type="similarity">
    <text evidence="2 12">Belongs to the cation transport ATPase (P-type) (TC 3.A.3) family. Type IB subfamily.</text>
</comment>
<dbReference type="InterPro" id="IPR023298">
    <property type="entry name" value="ATPase_P-typ_TM_dom_sf"/>
</dbReference>
<dbReference type="Pfam" id="PF00702">
    <property type="entry name" value="Hydrolase"/>
    <property type="match status" value="1"/>
</dbReference>
<dbReference type="Gene3D" id="3.40.1110.10">
    <property type="entry name" value="Calcium-transporting ATPase, cytoplasmic domain N"/>
    <property type="match status" value="1"/>
</dbReference>
<dbReference type="InterPro" id="IPR027256">
    <property type="entry name" value="P-typ_ATPase_IB"/>
</dbReference>
<keyword evidence="5 12" id="KW-0547">Nucleotide-binding</keyword>
<dbReference type="Gene3D" id="3.40.50.1000">
    <property type="entry name" value="HAD superfamily/HAD-like"/>
    <property type="match status" value="1"/>
</dbReference>
<feature type="domain" description="HMA" evidence="13">
    <location>
        <begin position="3"/>
        <end position="69"/>
    </location>
</feature>
<evidence type="ECO:0000256" key="4">
    <source>
        <dbReference type="ARBA" id="ARBA00022723"/>
    </source>
</evidence>
<dbReference type="EC" id="7.2.2.9" evidence="10"/>
<dbReference type="InterPro" id="IPR006121">
    <property type="entry name" value="HMA_dom"/>
</dbReference>
<dbReference type="FunFam" id="2.70.150.10:FF:000002">
    <property type="entry name" value="Copper-transporting ATPase 1, putative"/>
    <property type="match status" value="1"/>
</dbReference>
<dbReference type="Pfam" id="PF00403">
    <property type="entry name" value="HMA"/>
    <property type="match status" value="1"/>
</dbReference>
<dbReference type="CDD" id="cd00371">
    <property type="entry name" value="HMA"/>
    <property type="match status" value="1"/>
</dbReference>
<dbReference type="InterPro" id="IPR018303">
    <property type="entry name" value="ATPase_P-typ_P_site"/>
</dbReference>
<dbReference type="GO" id="GO:0016887">
    <property type="term" value="F:ATP hydrolysis activity"/>
    <property type="evidence" value="ECO:0007669"/>
    <property type="project" value="InterPro"/>
</dbReference>
<feature type="transmembrane region" description="Helical" evidence="12">
    <location>
        <begin position="689"/>
        <end position="709"/>
    </location>
</feature>
<dbReference type="InterPro" id="IPR059000">
    <property type="entry name" value="ATPase_P-type_domA"/>
</dbReference>
<proteinExistence type="inferred from homology"/>
<sequence>MQRKITLGIEGMHCASCSARAEKALSQLKGVSEANVNLALEEAYIVYDDKQLTLADFKQAIEKLGFKVKETEADKESEQIRQMQVAKKKMGLSWLITALVLLLMIPDMVLGRAIISEQMDAWLMVILSLLAMIFPARQVYLSAYKAVKSGTANMDVLIAMGTIASLLAAPLSLFIKDIVANSFAGIAAMIISFHLTGRYLEAKAKGTASEEIRKLIGLGAKTAIVLEAGTEKEIPLSQLKVGDIFIVKPGAKIPTDGIVIKGNSLVDESMATGESLPVTKKPNDNVLGATINLDGYLEVQATKVGKETFLAQVIQMVSEAQHSKVPIQLLADKITAVFVPVVLCLVVIVFAVWMIFPDTMQNIASVIISVIPLQVPVKGLAAALMASIATLVIACPCALGLATPTALMVGSGLGAKKGILIRNGEALQRMRELNTMVFDKTGTLTNGIPQLIKTVCFQGTDKENRAIAASLEQASEHPLAMALVKGFELSELIAREDFISMPGKGVKGKINGKQYLLGNADFLQEEGIALPSFEDETLDYATQIGLATDRELLAWFYLADTIKDNAPQVIAELKGRGIKTIMISGDQTKTAIAIAEKCGIQEVLAPVLPGDKAMKIKELQSKDLIVGMVGDGINDAPALKQADIGFAMGLGTDIAIETADITLLRNDLKLIPLAIDLSQKTFAKIKQNLFWAFFYNLIAIPLAAFGVLHPVIAEMAMAFSSVTVVTNANLLKRKEN</sequence>
<name>B0VGN5_CLOAI</name>
<dbReference type="NCBIfam" id="TIGR01525">
    <property type="entry name" value="ATPase-IB_hvy"/>
    <property type="match status" value="1"/>
</dbReference>
<feature type="transmembrane region" description="Helical" evidence="12">
    <location>
        <begin position="91"/>
        <end position="115"/>
    </location>
</feature>
<keyword evidence="3 12" id="KW-0812">Transmembrane</keyword>
<dbReference type="InterPro" id="IPR023214">
    <property type="entry name" value="HAD_sf"/>
</dbReference>
<dbReference type="PRINTS" id="PR00943">
    <property type="entry name" value="CUATPASE"/>
</dbReference>
<evidence type="ECO:0000256" key="9">
    <source>
        <dbReference type="ARBA" id="ARBA00023136"/>
    </source>
</evidence>
<dbReference type="SFLD" id="SFLDS00003">
    <property type="entry name" value="Haloacid_Dehalogenase"/>
    <property type="match status" value="1"/>
</dbReference>
<dbReference type="GO" id="GO:0005524">
    <property type="term" value="F:ATP binding"/>
    <property type="evidence" value="ECO:0007669"/>
    <property type="project" value="UniProtKB-UniRule"/>
</dbReference>
<dbReference type="InterPro" id="IPR036163">
    <property type="entry name" value="HMA_dom_sf"/>
</dbReference>
<keyword evidence="12" id="KW-1003">Cell membrane</keyword>
<feature type="transmembrane region" description="Helical" evidence="12">
    <location>
        <begin position="152"/>
        <end position="172"/>
    </location>
</feature>
<evidence type="ECO:0000256" key="6">
    <source>
        <dbReference type="ARBA" id="ARBA00022840"/>
    </source>
</evidence>
<feature type="transmembrane region" description="Helical" evidence="12">
    <location>
        <begin position="380"/>
        <end position="402"/>
    </location>
</feature>
<dbReference type="InterPro" id="IPR036412">
    <property type="entry name" value="HAD-like_sf"/>
</dbReference>
<dbReference type="CDD" id="cd02094">
    <property type="entry name" value="P-type_ATPase_Cu-like"/>
    <property type="match status" value="1"/>
</dbReference>
<dbReference type="KEGG" id="caci:CLOAM0587"/>
<feature type="transmembrane region" description="Helical" evidence="12">
    <location>
        <begin position="334"/>
        <end position="356"/>
    </location>
</feature>
<dbReference type="FunFam" id="3.30.70.100:FF:000005">
    <property type="entry name" value="Copper-exporting P-type ATPase A"/>
    <property type="match status" value="1"/>
</dbReference>
<dbReference type="STRING" id="459349.CLOAM0587"/>
<evidence type="ECO:0000259" key="13">
    <source>
        <dbReference type="PROSITE" id="PS50846"/>
    </source>
</evidence>
<comment type="subcellular location">
    <subcellularLocation>
        <location evidence="12">Cell membrane</location>
    </subcellularLocation>
    <subcellularLocation>
        <location evidence="1">Endomembrane system</location>
        <topology evidence="1">Multi-pass membrane protein</topology>
    </subcellularLocation>
</comment>
<evidence type="ECO:0000256" key="1">
    <source>
        <dbReference type="ARBA" id="ARBA00004127"/>
    </source>
</evidence>
<dbReference type="SUPFAM" id="SSF55008">
    <property type="entry name" value="HMA, heavy metal-associated domain"/>
    <property type="match status" value="1"/>
</dbReference>
<dbReference type="GO" id="GO:0005507">
    <property type="term" value="F:copper ion binding"/>
    <property type="evidence" value="ECO:0007669"/>
    <property type="project" value="TreeGrafter"/>
</dbReference>
<dbReference type="NCBIfam" id="TIGR01494">
    <property type="entry name" value="ATPase_P-type"/>
    <property type="match status" value="2"/>
</dbReference>
<dbReference type="SUPFAM" id="SSF56784">
    <property type="entry name" value="HAD-like"/>
    <property type="match status" value="1"/>
</dbReference>
<organism evidence="14 15">
    <name type="scientific">Cloacimonas acidaminovorans (strain Evry)</name>
    <dbReference type="NCBI Taxonomy" id="459349"/>
    <lineage>
        <taxon>Bacteria</taxon>
        <taxon>Pseudomonadati</taxon>
        <taxon>Candidatus Cloacimonadota</taxon>
        <taxon>Candidatus Cloacimonadia</taxon>
        <taxon>Candidatus Cloacimonadales</taxon>
        <taxon>Candidatus Cloacimonadaceae</taxon>
        <taxon>Candidatus Cloacimonas</taxon>
    </lineage>
</organism>
<keyword evidence="15" id="KW-1185">Reference proteome</keyword>
<feature type="transmembrane region" description="Helical" evidence="12">
    <location>
        <begin position="121"/>
        <end position="140"/>
    </location>
</feature>
<evidence type="ECO:0000256" key="11">
    <source>
        <dbReference type="ARBA" id="ARBA00047424"/>
    </source>
</evidence>
<dbReference type="PROSITE" id="PS00154">
    <property type="entry name" value="ATPASE_E1_E2"/>
    <property type="match status" value="1"/>
</dbReference>
<dbReference type="PANTHER" id="PTHR43520">
    <property type="entry name" value="ATP7, ISOFORM B"/>
    <property type="match status" value="1"/>
</dbReference>
<dbReference type="HOGENOM" id="CLU_001771_0_3_0"/>
<keyword evidence="9 12" id="KW-0472">Membrane</keyword>
<evidence type="ECO:0000313" key="14">
    <source>
        <dbReference type="EMBL" id="CAO80472.1"/>
    </source>
</evidence>
<evidence type="ECO:0000313" key="15">
    <source>
        <dbReference type="Proteomes" id="UP000002019"/>
    </source>
</evidence>
<dbReference type="SUPFAM" id="SSF81665">
    <property type="entry name" value="Calcium ATPase, transmembrane domain M"/>
    <property type="match status" value="1"/>
</dbReference>
<evidence type="ECO:0000256" key="7">
    <source>
        <dbReference type="ARBA" id="ARBA00022967"/>
    </source>
</evidence>
<evidence type="ECO:0000256" key="12">
    <source>
        <dbReference type="RuleBase" id="RU362081"/>
    </source>
</evidence>
<dbReference type="SUPFAM" id="SSF81653">
    <property type="entry name" value="Calcium ATPase, transduction domain A"/>
    <property type="match status" value="1"/>
</dbReference>
<dbReference type="GO" id="GO:0012505">
    <property type="term" value="C:endomembrane system"/>
    <property type="evidence" value="ECO:0007669"/>
    <property type="project" value="UniProtKB-SubCell"/>
</dbReference>
<keyword evidence="6 12" id="KW-0067">ATP-binding</keyword>
<dbReference type="PANTHER" id="PTHR43520:SF8">
    <property type="entry name" value="P-TYPE CU(+) TRANSPORTER"/>
    <property type="match status" value="1"/>
</dbReference>
<evidence type="ECO:0000256" key="8">
    <source>
        <dbReference type="ARBA" id="ARBA00022989"/>
    </source>
</evidence>
<dbReference type="InterPro" id="IPR001757">
    <property type="entry name" value="P_typ_ATPase"/>
</dbReference>
<dbReference type="Gene3D" id="3.30.70.100">
    <property type="match status" value="1"/>
</dbReference>
<dbReference type="Pfam" id="PF00122">
    <property type="entry name" value="E1-E2_ATPase"/>
    <property type="match status" value="1"/>
</dbReference>
<dbReference type="PRINTS" id="PR00119">
    <property type="entry name" value="CATATPASE"/>
</dbReference>
<evidence type="ECO:0000256" key="10">
    <source>
        <dbReference type="ARBA" id="ARBA00038904"/>
    </source>
</evidence>
<dbReference type="GO" id="GO:0043682">
    <property type="term" value="F:P-type divalent copper transporter activity"/>
    <property type="evidence" value="ECO:0007669"/>
    <property type="project" value="UniProtKB-EC"/>
</dbReference>
<dbReference type="GO" id="GO:0055070">
    <property type="term" value="P:copper ion homeostasis"/>
    <property type="evidence" value="ECO:0007669"/>
    <property type="project" value="TreeGrafter"/>
</dbReference>
<comment type="catalytic activity">
    <reaction evidence="11">
        <text>Cu(2+)(in) + ATP + H2O = Cu(2+)(out) + ADP + phosphate + H(+)</text>
        <dbReference type="Rhea" id="RHEA:10376"/>
        <dbReference type="ChEBI" id="CHEBI:15377"/>
        <dbReference type="ChEBI" id="CHEBI:15378"/>
        <dbReference type="ChEBI" id="CHEBI:29036"/>
        <dbReference type="ChEBI" id="CHEBI:30616"/>
        <dbReference type="ChEBI" id="CHEBI:43474"/>
        <dbReference type="ChEBI" id="CHEBI:456216"/>
        <dbReference type="EC" id="7.2.2.9"/>
    </reaction>
</comment>
<dbReference type="SFLD" id="SFLDG00002">
    <property type="entry name" value="C1.7:_P-type_atpase_like"/>
    <property type="match status" value="1"/>
</dbReference>
<keyword evidence="4 12" id="KW-0479">Metal-binding</keyword>
<dbReference type="eggNOG" id="COG2217">
    <property type="taxonomic scope" value="Bacteria"/>
</dbReference>
<dbReference type="RefSeq" id="WP_015424332.1">
    <property type="nucleotide sequence ID" value="NC_020449.1"/>
</dbReference>
<dbReference type="SFLD" id="SFLDF00027">
    <property type="entry name" value="p-type_atpase"/>
    <property type="match status" value="1"/>
</dbReference>
<protein>
    <recommendedName>
        <fullName evidence="10">P-type Cu(2+) transporter</fullName>
        <ecNumber evidence="10">7.2.2.9</ecNumber>
    </recommendedName>
</protein>
<dbReference type="Proteomes" id="UP000002019">
    <property type="component" value="Chromosome"/>
</dbReference>
<dbReference type="InterPro" id="IPR044492">
    <property type="entry name" value="P_typ_ATPase_HD_dom"/>
</dbReference>
<dbReference type="AlphaFoldDB" id="B0VGN5"/>
<evidence type="ECO:0000256" key="2">
    <source>
        <dbReference type="ARBA" id="ARBA00006024"/>
    </source>
</evidence>
<dbReference type="OrthoDB" id="9813266at2"/>
<dbReference type="InterPro" id="IPR008250">
    <property type="entry name" value="ATPase_P-typ_transduc_dom_A_sf"/>
</dbReference>
<accession>B0VGN5</accession>
<dbReference type="EMBL" id="CU466930">
    <property type="protein sequence ID" value="CAO80472.1"/>
    <property type="molecule type" value="Genomic_DNA"/>
</dbReference>
<dbReference type="InterPro" id="IPR023299">
    <property type="entry name" value="ATPase_P-typ_cyto_dom_N"/>
</dbReference>
<reference evidence="14 15" key="1">
    <citation type="journal article" date="2008" name="J. Bacteriol.">
        <title>'Candidatus Cloacamonas acidaminovorans': genome sequence reconstruction provides a first glimpse of a new bacterial division.</title>
        <authorList>
            <person name="Pelletier E."/>
            <person name="Kreimeyer A."/>
            <person name="Bocs S."/>
            <person name="Rouy Z."/>
            <person name="Gyapay G."/>
            <person name="Chouari R."/>
            <person name="Riviere D."/>
            <person name="Ganesan A."/>
            <person name="Daegelen P."/>
            <person name="Sghir A."/>
            <person name="Cohen G.N."/>
            <person name="Medigue C."/>
            <person name="Weissenbach J."/>
            <person name="Le Paslier D."/>
        </authorList>
    </citation>
    <scope>NUCLEOTIDE SEQUENCE [LARGE SCALE GENOMIC DNA]</scope>
    <source>
        <strain evidence="15">Evry</strain>
    </source>
</reference>
<evidence type="ECO:0000256" key="5">
    <source>
        <dbReference type="ARBA" id="ARBA00022741"/>
    </source>
</evidence>
<keyword evidence="8 12" id="KW-1133">Transmembrane helix</keyword>
<evidence type="ECO:0000256" key="3">
    <source>
        <dbReference type="ARBA" id="ARBA00022692"/>
    </source>
</evidence>
<gene>
    <name evidence="14" type="ordered locus">CLOAM0587</name>
</gene>
<keyword evidence="7" id="KW-1278">Translocase</keyword>